<sequence>MFRKRSLTEAIFAPSKHLAAPRCVGLEFLLRCRDFGPLVARTPPIYIGYSVLLVAFAIRYRVSGVEIARFVAWIIVLLAGGFLRHYNSPLL</sequence>
<dbReference type="AlphaFoldDB" id="A0A918SF16"/>
<gene>
    <name evidence="2" type="ORF">GCM10007989_37960</name>
</gene>
<accession>A0A918SF16</accession>
<comment type="caution">
    <text evidence="2">The sequence shown here is derived from an EMBL/GenBank/DDBJ whole genome shotgun (WGS) entry which is preliminary data.</text>
</comment>
<reference evidence="2" key="1">
    <citation type="journal article" date="2014" name="Int. J. Syst. Evol. Microbiol.">
        <title>Complete genome sequence of Corynebacterium casei LMG S-19264T (=DSM 44701T), isolated from a smear-ripened cheese.</title>
        <authorList>
            <consortium name="US DOE Joint Genome Institute (JGI-PGF)"/>
            <person name="Walter F."/>
            <person name="Albersmeier A."/>
            <person name="Kalinowski J."/>
            <person name="Ruckert C."/>
        </authorList>
    </citation>
    <scope>NUCLEOTIDE SEQUENCE</scope>
    <source>
        <strain evidence="2">KCTC 32437</strain>
    </source>
</reference>
<keyword evidence="1" id="KW-0812">Transmembrane</keyword>
<dbReference type="Proteomes" id="UP000646579">
    <property type="component" value="Unassembled WGS sequence"/>
</dbReference>
<name>A0A918SF16_9HYPH</name>
<dbReference type="EMBL" id="BMZE01000006">
    <property type="protein sequence ID" value="GHA38623.1"/>
    <property type="molecule type" value="Genomic_DNA"/>
</dbReference>
<evidence type="ECO:0000313" key="2">
    <source>
        <dbReference type="EMBL" id="GHA38623.1"/>
    </source>
</evidence>
<feature type="transmembrane region" description="Helical" evidence="1">
    <location>
        <begin position="67"/>
        <end position="86"/>
    </location>
</feature>
<proteinExistence type="predicted"/>
<keyword evidence="1" id="KW-0472">Membrane</keyword>
<feature type="transmembrane region" description="Helical" evidence="1">
    <location>
        <begin position="43"/>
        <end position="60"/>
    </location>
</feature>
<organism evidence="2 3">
    <name type="scientific">Devosia pacifica</name>
    <dbReference type="NCBI Taxonomy" id="1335967"/>
    <lineage>
        <taxon>Bacteria</taxon>
        <taxon>Pseudomonadati</taxon>
        <taxon>Pseudomonadota</taxon>
        <taxon>Alphaproteobacteria</taxon>
        <taxon>Hyphomicrobiales</taxon>
        <taxon>Devosiaceae</taxon>
        <taxon>Devosia</taxon>
    </lineage>
</organism>
<evidence type="ECO:0000313" key="3">
    <source>
        <dbReference type="Proteomes" id="UP000646579"/>
    </source>
</evidence>
<protein>
    <submittedName>
        <fullName evidence="2">Uncharacterized protein</fullName>
    </submittedName>
</protein>
<evidence type="ECO:0000256" key="1">
    <source>
        <dbReference type="SAM" id="Phobius"/>
    </source>
</evidence>
<keyword evidence="1" id="KW-1133">Transmembrane helix</keyword>
<keyword evidence="3" id="KW-1185">Reference proteome</keyword>
<reference evidence="2" key="2">
    <citation type="submission" date="2020-09" db="EMBL/GenBank/DDBJ databases">
        <authorList>
            <person name="Sun Q."/>
            <person name="Kim S."/>
        </authorList>
    </citation>
    <scope>NUCLEOTIDE SEQUENCE</scope>
    <source>
        <strain evidence="2">KCTC 32437</strain>
    </source>
</reference>